<evidence type="ECO:0000313" key="3">
    <source>
        <dbReference type="WBParaSite" id="HPBE_0000534401-mRNA-1"/>
    </source>
</evidence>
<accession>A0A3P7XVT2</accession>
<dbReference type="WBParaSite" id="HPBE_0000534401-mRNA-1">
    <property type="protein sequence ID" value="HPBE_0000534401-mRNA-1"/>
    <property type="gene ID" value="HPBE_0000534401"/>
</dbReference>
<protein>
    <submittedName>
        <fullName evidence="3">RNA-directed DNA polymerase</fullName>
    </submittedName>
</protein>
<accession>A0A183FFM6</accession>
<keyword evidence="2" id="KW-1185">Reference proteome</keyword>
<proteinExistence type="predicted"/>
<name>A0A183FFM6_HELPZ</name>
<reference evidence="3" key="2">
    <citation type="submission" date="2019-09" db="UniProtKB">
        <authorList>
            <consortium name="WormBaseParasite"/>
        </authorList>
    </citation>
    <scope>IDENTIFICATION</scope>
</reference>
<organism evidence="2 3">
    <name type="scientific">Heligmosomoides polygyrus</name>
    <name type="common">Parasitic roundworm</name>
    <dbReference type="NCBI Taxonomy" id="6339"/>
    <lineage>
        <taxon>Eukaryota</taxon>
        <taxon>Metazoa</taxon>
        <taxon>Ecdysozoa</taxon>
        <taxon>Nematoda</taxon>
        <taxon>Chromadorea</taxon>
        <taxon>Rhabditida</taxon>
        <taxon>Rhabditina</taxon>
        <taxon>Rhabditomorpha</taxon>
        <taxon>Strongyloidea</taxon>
        <taxon>Heligmosomidae</taxon>
        <taxon>Heligmosomoides</taxon>
    </lineage>
</organism>
<evidence type="ECO:0000313" key="1">
    <source>
        <dbReference type="EMBL" id="VDO64217.1"/>
    </source>
</evidence>
<reference evidence="1 2" key="1">
    <citation type="submission" date="2018-11" db="EMBL/GenBank/DDBJ databases">
        <authorList>
            <consortium name="Pathogen Informatics"/>
        </authorList>
    </citation>
    <scope>NUCLEOTIDE SEQUENCE [LARGE SCALE GENOMIC DNA]</scope>
</reference>
<sequence>METKMLSWTVGVTRLDRVRNDSIRHRFGVTPIFEKMLEARLRWYGHVLRAKGGIFRKTDLNLTCPVGDYKGGQSSGGLLRCVRS</sequence>
<dbReference type="AlphaFoldDB" id="A0A183FFM6"/>
<dbReference type="EMBL" id="UZAH01025454">
    <property type="protein sequence ID" value="VDO64217.1"/>
    <property type="molecule type" value="Genomic_DNA"/>
</dbReference>
<evidence type="ECO:0000313" key="2">
    <source>
        <dbReference type="Proteomes" id="UP000050761"/>
    </source>
</evidence>
<gene>
    <name evidence="1" type="ORF">HPBE_LOCUS5345</name>
</gene>
<dbReference type="OrthoDB" id="771045at2759"/>
<dbReference type="Proteomes" id="UP000050761">
    <property type="component" value="Unassembled WGS sequence"/>
</dbReference>